<dbReference type="Pfam" id="PF12928">
    <property type="entry name" value="tRNA_int_end_N2"/>
    <property type="match status" value="1"/>
</dbReference>
<feature type="compositionally biased region" description="Acidic residues" evidence="3">
    <location>
        <begin position="18"/>
        <end position="32"/>
    </location>
</feature>
<keyword evidence="6" id="KW-1185">Reference proteome</keyword>
<keyword evidence="5" id="KW-0540">Nuclease</keyword>
<reference evidence="5 6" key="1">
    <citation type="journal article" date="2021" name="Environ. Microbiol.">
        <title>Gene family expansions and transcriptome signatures uncover fungal adaptations to wood decay.</title>
        <authorList>
            <person name="Hage H."/>
            <person name="Miyauchi S."/>
            <person name="Viragh M."/>
            <person name="Drula E."/>
            <person name="Min B."/>
            <person name="Chaduli D."/>
            <person name="Navarro D."/>
            <person name="Favel A."/>
            <person name="Norest M."/>
            <person name="Lesage-Meessen L."/>
            <person name="Balint B."/>
            <person name="Merenyi Z."/>
            <person name="de Eugenio L."/>
            <person name="Morin E."/>
            <person name="Martinez A.T."/>
            <person name="Baldrian P."/>
            <person name="Stursova M."/>
            <person name="Martinez M.J."/>
            <person name="Novotny C."/>
            <person name="Magnuson J.K."/>
            <person name="Spatafora J.W."/>
            <person name="Maurice S."/>
            <person name="Pangilinan J."/>
            <person name="Andreopoulos W."/>
            <person name="LaButti K."/>
            <person name="Hundley H."/>
            <person name="Na H."/>
            <person name="Kuo A."/>
            <person name="Barry K."/>
            <person name="Lipzen A."/>
            <person name="Henrissat B."/>
            <person name="Riley R."/>
            <person name="Ahrendt S."/>
            <person name="Nagy L.G."/>
            <person name="Grigoriev I.V."/>
            <person name="Martin F."/>
            <person name="Rosso M.N."/>
        </authorList>
    </citation>
    <scope>NUCLEOTIDE SEQUENCE [LARGE SCALE GENOMIC DNA]</scope>
    <source>
        <strain evidence="5 6">CIRM-BRFM 1785</strain>
    </source>
</reference>
<feature type="region of interest" description="Disordered" evidence="3">
    <location>
        <begin position="385"/>
        <end position="408"/>
    </location>
</feature>
<feature type="region of interest" description="Disordered" evidence="3">
    <location>
        <begin position="1"/>
        <end position="68"/>
    </location>
</feature>
<evidence type="ECO:0000313" key="6">
    <source>
        <dbReference type="Proteomes" id="UP000814176"/>
    </source>
</evidence>
<dbReference type="GO" id="GO:0004519">
    <property type="term" value="F:endonuclease activity"/>
    <property type="evidence" value="ECO:0007669"/>
    <property type="project" value="UniProtKB-KW"/>
</dbReference>
<gene>
    <name evidence="5" type="ORF">C8Q71DRAFT_794562</name>
</gene>
<evidence type="ECO:0000256" key="3">
    <source>
        <dbReference type="SAM" id="MobiDB-lite"/>
    </source>
</evidence>
<dbReference type="EMBL" id="JADCUA010000003">
    <property type="protein sequence ID" value="KAH9841661.1"/>
    <property type="molecule type" value="Genomic_DNA"/>
</dbReference>
<sequence>MDDTLERPNVVSKPVDAVDGDDEQSSGDEDQGPDWTKLPSAPTARPFIPKRGEKDFEPNASGGSGLQRHVLDRSRHAMLEALSAPRTISSKSISYAVWHPDLARAHVTLSRGIHFASMGHSVARTASLDSAKKIHKRLELLPEETLYLVERGAMLCWKACELAPSDTPGLEDVEGIPMTVQQAFAEMIGTADLTLEKYQVFAYLKRLGYAVTRTKPPNPEYPIPPPFEQPQRRYQSSFLHKVLSVVLWPLRALQSLFVPRFDWWQPIRTSCLHGAFNIRAVHHGLCRCTVLCVGLGHLFQSLRFLPGGHNAPLHVQARPRAPVSPYQIFYNVYKPSTPFKKTAPPPPEYSVVVVNARTTPMPTLTELTSLFGVLPELPPPLPRKRQSFVQQKAGTAPPPAPAPKTQLPPSRMQRFFPWAFPSTSPPELPRNINPFLSLKTGKKMVVVAAVDAGMTSFFRFGEGVFTEWPMVL</sequence>
<evidence type="ECO:0000256" key="1">
    <source>
        <dbReference type="ARBA" id="ARBA00005736"/>
    </source>
</evidence>
<accession>A0ABQ8KUB7</accession>
<dbReference type="InterPro" id="IPR024337">
    <property type="entry name" value="tRNA_splic_suSen54"/>
</dbReference>
<protein>
    <submittedName>
        <fullName evidence="5">tRNA-splicing endonuclease subunit sen54 N-term-domain-containing protein</fullName>
    </submittedName>
</protein>
<evidence type="ECO:0000256" key="2">
    <source>
        <dbReference type="ARBA" id="ARBA00022694"/>
    </source>
</evidence>
<comment type="similarity">
    <text evidence="1">Belongs to the SEN54 family.</text>
</comment>
<dbReference type="Proteomes" id="UP000814176">
    <property type="component" value="Unassembled WGS sequence"/>
</dbReference>
<dbReference type="RefSeq" id="XP_047782960.1">
    <property type="nucleotide sequence ID" value="XM_047925541.1"/>
</dbReference>
<dbReference type="PANTHER" id="PTHR21027">
    <property type="entry name" value="TRNA-SPLICING ENDONUCLEASE SUBUNIT SEN54"/>
    <property type="match status" value="1"/>
</dbReference>
<evidence type="ECO:0000313" key="5">
    <source>
        <dbReference type="EMBL" id="KAH9841661.1"/>
    </source>
</evidence>
<organism evidence="5 6">
    <name type="scientific">Rhodofomes roseus</name>
    <dbReference type="NCBI Taxonomy" id="34475"/>
    <lineage>
        <taxon>Eukaryota</taxon>
        <taxon>Fungi</taxon>
        <taxon>Dikarya</taxon>
        <taxon>Basidiomycota</taxon>
        <taxon>Agaricomycotina</taxon>
        <taxon>Agaricomycetes</taxon>
        <taxon>Polyporales</taxon>
        <taxon>Rhodofomes</taxon>
    </lineage>
</organism>
<keyword evidence="2" id="KW-0819">tRNA processing</keyword>
<dbReference type="InterPro" id="IPR024336">
    <property type="entry name" value="tRNA_splic_suSen54_N"/>
</dbReference>
<comment type="caution">
    <text evidence="5">The sequence shown here is derived from an EMBL/GenBank/DDBJ whole genome shotgun (WGS) entry which is preliminary data.</text>
</comment>
<keyword evidence="5" id="KW-0378">Hydrolase</keyword>
<dbReference type="GeneID" id="72006273"/>
<keyword evidence="5" id="KW-0255">Endonuclease</keyword>
<feature type="domain" description="tRNA-splicing endonuclease subunit Sen54 N-terminal" evidence="4">
    <location>
        <begin position="80"/>
        <end position="157"/>
    </location>
</feature>
<name>A0ABQ8KUB7_9APHY</name>
<dbReference type="PANTHER" id="PTHR21027:SF1">
    <property type="entry name" value="TRNA-SPLICING ENDONUCLEASE SUBUNIT SEN54"/>
    <property type="match status" value="1"/>
</dbReference>
<proteinExistence type="inferred from homology"/>
<evidence type="ECO:0000259" key="4">
    <source>
        <dbReference type="Pfam" id="PF12928"/>
    </source>
</evidence>